<gene>
    <name evidence="1" type="ORF">PMAYCL1PPCAC_04151</name>
</gene>
<organism evidence="1 2">
    <name type="scientific">Pristionchus mayeri</name>
    <dbReference type="NCBI Taxonomy" id="1317129"/>
    <lineage>
        <taxon>Eukaryota</taxon>
        <taxon>Metazoa</taxon>
        <taxon>Ecdysozoa</taxon>
        <taxon>Nematoda</taxon>
        <taxon>Chromadorea</taxon>
        <taxon>Rhabditida</taxon>
        <taxon>Rhabditina</taxon>
        <taxon>Diplogasteromorpha</taxon>
        <taxon>Diplogasteroidea</taxon>
        <taxon>Neodiplogasteridae</taxon>
        <taxon>Pristionchus</taxon>
    </lineage>
</organism>
<proteinExistence type="predicted"/>
<dbReference type="Proteomes" id="UP001328107">
    <property type="component" value="Unassembled WGS sequence"/>
</dbReference>
<evidence type="ECO:0000313" key="2">
    <source>
        <dbReference type="Proteomes" id="UP001328107"/>
    </source>
</evidence>
<reference evidence="2" key="1">
    <citation type="submission" date="2022-10" db="EMBL/GenBank/DDBJ databases">
        <title>Genome assembly of Pristionchus species.</title>
        <authorList>
            <person name="Yoshida K."/>
            <person name="Sommer R.J."/>
        </authorList>
    </citation>
    <scope>NUCLEOTIDE SEQUENCE [LARGE SCALE GENOMIC DNA]</scope>
    <source>
        <strain evidence="2">RS5460</strain>
    </source>
</reference>
<keyword evidence="2" id="KW-1185">Reference proteome</keyword>
<comment type="caution">
    <text evidence="1">The sequence shown here is derived from an EMBL/GenBank/DDBJ whole genome shotgun (WGS) entry which is preliminary data.</text>
</comment>
<sequence>TRSEGARGRTILEEGSACSSASVHSLAHSVTGRSMTTSNDFPLSAARDSSFVTASRVLVANPLMLMMQSPT</sequence>
<protein>
    <submittedName>
        <fullName evidence="1">Uncharacterized protein</fullName>
    </submittedName>
</protein>
<evidence type="ECO:0000313" key="1">
    <source>
        <dbReference type="EMBL" id="GMR33956.1"/>
    </source>
</evidence>
<feature type="non-terminal residue" evidence="1">
    <location>
        <position position="1"/>
    </location>
</feature>
<name>A0AAN4Z7K7_9BILA</name>
<dbReference type="EMBL" id="BTRK01000001">
    <property type="protein sequence ID" value="GMR33956.1"/>
    <property type="molecule type" value="Genomic_DNA"/>
</dbReference>
<dbReference type="AlphaFoldDB" id="A0AAN4Z7K7"/>
<accession>A0AAN4Z7K7</accession>